<dbReference type="AlphaFoldDB" id="A0A1I3KYK0"/>
<dbReference type="GO" id="GO:0009279">
    <property type="term" value="C:cell outer membrane"/>
    <property type="evidence" value="ECO:0007669"/>
    <property type="project" value="UniProtKB-SubCell"/>
</dbReference>
<dbReference type="Proteomes" id="UP000199377">
    <property type="component" value="Unassembled WGS sequence"/>
</dbReference>
<dbReference type="SUPFAM" id="SSF48452">
    <property type="entry name" value="TPR-like"/>
    <property type="match status" value="1"/>
</dbReference>
<keyword evidence="3" id="KW-0998">Cell outer membrane</keyword>
<organism evidence="7 8">
    <name type="scientific">Albimonas pacifica</name>
    <dbReference type="NCBI Taxonomy" id="1114924"/>
    <lineage>
        <taxon>Bacteria</taxon>
        <taxon>Pseudomonadati</taxon>
        <taxon>Pseudomonadota</taxon>
        <taxon>Alphaproteobacteria</taxon>
        <taxon>Rhodobacterales</taxon>
        <taxon>Paracoccaceae</taxon>
        <taxon>Albimonas</taxon>
    </lineage>
</organism>
<dbReference type="InterPro" id="IPR036942">
    <property type="entry name" value="Beta-barrel_TonB_sf"/>
</dbReference>
<evidence type="ECO:0000259" key="6">
    <source>
        <dbReference type="Pfam" id="PF04773"/>
    </source>
</evidence>
<gene>
    <name evidence="7" type="ORF">SAMN05216258_109136</name>
</gene>
<proteinExistence type="predicted"/>
<dbReference type="SUPFAM" id="SSF56935">
    <property type="entry name" value="Porins"/>
    <property type="match status" value="1"/>
</dbReference>
<keyword evidence="4" id="KW-0732">Signal</keyword>
<evidence type="ECO:0000313" key="7">
    <source>
        <dbReference type="EMBL" id="SFI77579.1"/>
    </source>
</evidence>
<dbReference type="InterPro" id="IPR011990">
    <property type="entry name" value="TPR-like_helical_dom_sf"/>
</dbReference>
<feature type="domain" description="FecR protein" evidence="6">
    <location>
        <begin position="73"/>
        <end position="166"/>
    </location>
</feature>
<accession>A0A1I3KYK0</accession>
<dbReference type="OrthoDB" id="7810516at2"/>
<feature type="domain" description="TonB-dependent receptor-like beta-barrel" evidence="5">
    <location>
        <begin position="1007"/>
        <end position="1110"/>
    </location>
</feature>
<evidence type="ECO:0000256" key="3">
    <source>
        <dbReference type="ARBA" id="ARBA00023237"/>
    </source>
</evidence>
<dbReference type="Gene3D" id="1.25.40.10">
    <property type="entry name" value="Tetratricopeptide repeat domain"/>
    <property type="match status" value="2"/>
</dbReference>
<dbReference type="PROSITE" id="PS51318">
    <property type="entry name" value="TAT"/>
    <property type="match status" value="1"/>
</dbReference>
<dbReference type="Pfam" id="PF04773">
    <property type="entry name" value="FecR"/>
    <property type="match status" value="1"/>
</dbReference>
<dbReference type="PANTHER" id="PTHR38731">
    <property type="entry name" value="LIPL45-RELATED LIPOPROTEIN-RELATED"/>
    <property type="match status" value="1"/>
</dbReference>
<name>A0A1I3KYK0_9RHOB</name>
<sequence length="1136" mass="117791">MSAASRRASRRGLLLALALLAAGGPVAAADGPVPRAGAASGSVVARQSGETIRFVAEAAFDPLVLGQDLLAGDVLRTGPAGLVSILFADRTVMRLHRDSELVVNAVTPEGADLTLQRGAIWARSRRGQGGTALRTPTAAAAVRGTDWAVEVAADGTTRLSVYDGSVALSNALGSVTAGQGEQALAAPGRAPVKLLVAPRREQAQMLYTLSPDAAYEPLLDAAAALAGPGGDPAARARFAAAVEALDAGRPEAAAQGFEAAAPGLDPEGRAAAAWLAAFARAAAGGGFAAPPPSGAAIDVTGRGVALAFAGELEAAQEVLSRGATAADLAAALQVAVLRDDRAGAEALSARLAAEHPGALPALEAEAMRLSDLEGDHRAAEARLLEALALDPGRESLWNALGLARYALDDLVGAEAAWREAVALAPGRPEARANLAILLMDEERAAEARAEAEALLRDDPGGYLGLRALGRVEIQEGAPQARDTLLRALAAQPAAAETSLMLAIAAWQSGDLRRAEQELDAARRLDPNDPLAAEIGAVIALDRAEADAAIVQAREALRLQRSQGGQAWRLAADRRGGSRLAEAFSFIGLDDWARDVGDAAHDPLSADSLFADSVARRISVGRGGIDASGGDAGAVQGLQIEPLAASSRLRTTDLLRRPFLDLEASAVAGFDDVDARGGRMRLEAFDRSWTPLALSAGLGGIEIDGPGRTSASPRDADLLLGAAPTSRLGAFGLLSWAEDGPRDDEPVGGLPASDAERRRDVSVGLGGSLRLEGRSFLTAFATYARQESDSAALRLLARPTPSLLEAQASRRAESWFAGLGWRAADARGEWTAGLEAQGARSRTTGALGLLDLGTGGLVVTPERSRDSSTLGQLFVDRRQRLTPELEAQAGLGLGVRDEGGGEPWAAPRAGLAWRPAVGGRFRAAILREAAPASVSLAPATVLGLAPLRPGFDADGELWGGIARWDADLGARLHLAIEHQSLRLEGLSWDTGDMLVDFGVARATLHATEATANLWLGGGFGLSAGVVHARSRIDEGPATGRRLPDAPDWTARAGLAWANPAQLRASLEAVWTSDAWAGPGQGRLGPVWTLDAAASWEPFEKRLSLAAELRNLLDAELERPFGQRPLGRSIWLTAAVRF</sequence>
<reference evidence="7 8" key="1">
    <citation type="submission" date="2016-10" db="EMBL/GenBank/DDBJ databases">
        <authorList>
            <person name="de Groot N.N."/>
        </authorList>
    </citation>
    <scope>NUCLEOTIDE SEQUENCE [LARGE SCALE GENOMIC DNA]</scope>
    <source>
        <strain evidence="7 8">CGMCC 1.11030</strain>
    </source>
</reference>
<evidence type="ECO:0000256" key="1">
    <source>
        <dbReference type="ARBA" id="ARBA00004442"/>
    </source>
</evidence>
<dbReference type="EMBL" id="FOQH01000009">
    <property type="protein sequence ID" value="SFI77579.1"/>
    <property type="molecule type" value="Genomic_DNA"/>
</dbReference>
<evidence type="ECO:0000256" key="2">
    <source>
        <dbReference type="ARBA" id="ARBA00023136"/>
    </source>
</evidence>
<comment type="subcellular location">
    <subcellularLocation>
        <location evidence="1">Cell outer membrane</location>
    </subcellularLocation>
</comment>
<evidence type="ECO:0000259" key="5">
    <source>
        <dbReference type="Pfam" id="PF00593"/>
    </source>
</evidence>
<dbReference type="InterPro" id="IPR019734">
    <property type="entry name" value="TPR_rpt"/>
</dbReference>
<dbReference type="InterPro" id="IPR006860">
    <property type="entry name" value="FecR"/>
</dbReference>
<dbReference type="STRING" id="1114924.SAMN05216258_109136"/>
<dbReference type="Gene3D" id="2.60.120.1440">
    <property type="match status" value="1"/>
</dbReference>
<dbReference type="PANTHER" id="PTHR38731:SF1">
    <property type="entry name" value="FECR PROTEIN DOMAIN-CONTAINING PROTEIN"/>
    <property type="match status" value="1"/>
</dbReference>
<dbReference type="SMART" id="SM00028">
    <property type="entry name" value="TPR"/>
    <property type="match status" value="2"/>
</dbReference>
<protein>
    <submittedName>
        <fullName evidence="7">FecR family protein</fullName>
    </submittedName>
</protein>
<evidence type="ECO:0000256" key="4">
    <source>
        <dbReference type="SAM" id="SignalP"/>
    </source>
</evidence>
<feature type="signal peptide" evidence="4">
    <location>
        <begin position="1"/>
        <end position="28"/>
    </location>
</feature>
<dbReference type="InterPro" id="IPR000531">
    <property type="entry name" value="Beta-barrel_TonB"/>
</dbReference>
<dbReference type="RefSeq" id="WP_092862554.1">
    <property type="nucleotide sequence ID" value="NZ_FOQH01000009.1"/>
</dbReference>
<keyword evidence="8" id="KW-1185">Reference proteome</keyword>
<evidence type="ECO:0000313" key="8">
    <source>
        <dbReference type="Proteomes" id="UP000199377"/>
    </source>
</evidence>
<dbReference type="Gene3D" id="2.40.170.20">
    <property type="entry name" value="TonB-dependent receptor, beta-barrel domain"/>
    <property type="match status" value="1"/>
</dbReference>
<dbReference type="InterPro" id="IPR006311">
    <property type="entry name" value="TAT_signal"/>
</dbReference>
<feature type="chain" id="PRO_5011578169" evidence="4">
    <location>
        <begin position="29"/>
        <end position="1136"/>
    </location>
</feature>
<keyword evidence="2" id="KW-0472">Membrane</keyword>
<dbReference type="Pfam" id="PF00593">
    <property type="entry name" value="TonB_dep_Rec_b-barrel"/>
    <property type="match status" value="1"/>
</dbReference>